<evidence type="ECO:0000313" key="10">
    <source>
        <dbReference type="EMBL" id="CAH9137142.1"/>
    </source>
</evidence>
<evidence type="ECO:0000259" key="9">
    <source>
        <dbReference type="PROSITE" id="PS51294"/>
    </source>
</evidence>
<feature type="domain" description="Myb-like" evidence="8">
    <location>
        <begin position="121"/>
        <end position="171"/>
    </location>
</feature>
<accession>A0AAV0FNC8</accession>
<evidence type="ECO:0000256" key="5">
    <source>
        <dbReference type="ARBA" id="ARBA00023159"/>
    </source>
</evidence>
<keyword evidence="5" id="KW-0010">Activator</keyword>
<keyword evidence="3" id="KW-0805">Transcription regulation</keyword>
<dbReference type="PANTHER" id="PTHR47995">
    <property type="entry name" value="TRANSCRIPTION FACTOR MYB33-RELATED"/>
    <property type="match status" value="1"/>
</dbReference>
<dbReference type="InterPro" id="IPR009057">
    <property type="entry name" value="Homeodomain-like_sf"/>
</dbReference>
<keyword evidence="11" id="KW-1185">Reference proteome</keyword>
<dbReference type="GO" id="GO:0090406">
    <property type="term" value="C:pollen tube"/>
    <property type="evidence" value="ECO:0007669"/>
    <property type="project" value="UniProtKB-ARBA"/>
</dbReference>
<organism evidence="10 11">
    <name type="scientific">Cuscuta epithymum</name>
    <dbReference type="NCBI Taxonomy" id="186058"/>
    <lineage>
        <taxon>Eukaryota</taxon>
        <taxon>Viridiplantae</taxon>
        <taxon>Streptophyta</taxon>
        <taxon>Embryophyta</taxon>
        <taxon>Tracheophyta</taxon>
        <taxon>Spermatophyta</taxon>
        <taxon>Magnoliopsida</taxon>
        <taxon>eudicotyledons</taxon>
        <taxon>Gunneridae</taxon>
        <taxon>Pentapetalae</taxon>
        <taxon>asterids</taxon>
        <taxon>lamiids</taxon>
        <taxon>Solanales</taxon>
        <taxon>Convolvulaceae</taxon>
        <taxon>Cuscuteae</taxon>
        <taxon>Cuscuta</taxon>
        <taxon>Cuscuta subgen. Cuscuta</taxon>
    </lineage>
</organism>
<evidence type="ECO:0000256" key="3">
    <source>
        <dbReference type="ARBA" id="ARBA00023015"/>
    </source>
</evidence>
<evidence type="ECO:0000259" key="8">
    <source>
        <dbReference type="PROSITE" id="PS50090"/>
    </source>
</evidence>
<keyword evidence="2" id="KW-0677">Repeat</keyword>
<dbReference type="FunFam" id="1.10.10.60:FF:000001">
    <property type="entry name" value="MYB-related transcription factor"/>
    <property type="match status" value="1"/>
</dbReference>
<comment type="caution">
    <text evidence="10">The sequence shown here is derived from an EMBL/GenBank/DDBJ whole genome shotgun (WGS) entry which is preliminary data.</text>
</comment>
<dbReference type="GO" id="GO:0000976">
    <property type="term" value="F:transcription cis-regulatory region binding"/>
    <property type="evidence" value="ECO:0007669"/>
    <property type="project" value="UniProtKB-ARBA"/>
</dbReference>
<protein>
    <submittedName>
        <fullName evidence="10">Uncharacterized protein</fullName>
    </submittedName>
</protein>
<keyword evidence="7" id="KW-0539">Nucleus</keyword>
<dbReference type="GO" id="GO:0005634">
    <property type="term" value="C:nucleus"/>
    <property type="evidence" value="ECO:0007669"/>
    <property type="project" value="UniProtKB-SubCell"/>
</dbReference>
<keyword evidence="4" id="KW-0238">DNA-binding</keyword>
<dbReference type="GO" id="GO:0003700">
    <property type="term" value="F:DNA-binding transcription factor activity"/>
    <property type="evidence" value="ECO:0007669"/>
    <property type="project" value="UniProtKB-ARBA"/>
</dbReference>
<dbReference type="PROSITE" id="PS51294">
    <property type="entry name" value="HTH_MYB"/>
    <property type="match status" value="2"/>
</dbReference>
<proteinExistence type="predicted"/>
<dbReference type="InterPro" id="IPR001005">
    <property type="entry name" value="SANT/Myb"/>
</dbReference>
<dbReference type="GO" id="GO:0010597">
    <property type="term" value="P:green leaf volatile biosynthetic process"/>
    <property type="evidence" value="ECO:0007669"/>
    <property type="project" value="UniProtKB-ARBA"/>
</dbReference>
<dbReference type="EMBL" id="CAMAPF010000998">
    <property type="protein sequence ID" value="CAH9137142.1"/>
    <property type="molecule type" value="Genomic_DNA"/>
</dbReference>
<comment type="subcellular location">
    <subcellularLocation>
        <location evidence="1">Nucleus</location>
    </subcellularLocation>
</comment>
<name>A0AAV0FNC8_9ASTE</name>
<feature type="domain" description="Myb-like" evidence="8">
    <location>
        <begin position="68"/>
        <end position="120"/>
    </location>
</feature>
<evidence type="ECO:0000256" key="2">
    <source>
        <dbReference type="ARBA" id="ARBA00022737"/>
    </source>
</evidence>
<dbReference type="Proteomes" id="UP001152523">
    <property type="component" value="Unassembled WGS sequence"/>
</dbReference>
<keyword evidence="6" id="KW-0804">Transcription</keyword>
<evidence type="ECO:0000256" key="7">
    <source>
        <dbReference type="ARBA" id="ARBA00023242"/>
    </source>
</evidence>
<evidence type="ECO:0000256" key="4">
    <source>
        <dbReference type="ARBA" id="ARBA00023125"/>
    </source>
</evidence>
<feature type="domain" description="HTH myb-type" evidence="9">
    <location>
        <begin position="68"/>
        <end position="120"/>
    </location>
</feature>
<dbReference type="GO" id="GO:0048235">
    <property type="term" value="P:pollen sperm cell differentiation"/>
    <property type="evidence" value="ECO:0007669"/>
    <property type="project" value="UniProtKB-ARBA"/>
</dbReference>
<dbReference type="InterPro" id="IPR017930">
    <property type="entry name" value="Myb_dom"/>
</dbReference>
<evidence type="ECO:0000256" key="6">
    <source>
        <dbReference type="ARBA" id="ARBA00023163"/>
    </source>
</evidence>
<dbReference type="AlphaFoldDB" id="A0AAV0FNC8"/>
<dbReference type="SMART" id="SM00717">
    <property type="entry name" value="SANT"/>
    <property type="match status" value="2"/>
</dbReference>
<reference evidence="10" key="1">
    <citation type="submission" date="2022-07" db="EMBL/GenBank/DDBJ databases">
        <authorList>
            <person name="Macas J."/>
            <person name="Novak P."/>
            <person name="Neumann P."/>
        </authorList>
    </citation>
    <scope>NUCLEOTIDE SEQUENCE</scope>
</reference>
<dbReference type="FunFam" id="1.10.10.60:FF:000404">
    <property type="entry name" value="Transcription factor MYB97"/>
    <property type="match status" value="1"/>
</dbReference>
<dbReference type="CDD" id="cd00167">
    <property type="entry name" value="SANT"/>
    <property type="match status" value="2"/>
</dbReference>
<dbReference type="PROSITE" id="PS50090">
    <property type="entry name" value="MYB_LIKE"/>
    <property type="match status" value="2"/>
</dbReference>
<sequence length="506" mass="55461">MILRKYYCEVKIEKEWRKESAGVKKCSMKLASRDEKRSIDQLAAALERLYMTSSDGGAMKSGGQGRNRQMLKKGPWTTAEDAILMEYVKKHGEGNWNAVQRNSGLMRCGKSCRLRWANHLRPNLRKGAFSPEEERLIVQLHSKLGNKWARMAAQLPGRTDNEIKNYWNTRLKRRQRAGLPIYPQEIQPQNSYYPNAQILMSTSSSSPLSALLSAPPPPPKPAAAYNPSMSMYDHMLDRSPAALKSPAPPPHTHNSHHFKFITHSPHGGLALTLASSSSSAAANKQFAQAAPLPFPFSSLYPTFAGCGFFASPAGMNIQERPSIQIAVQTTATPVRSSGTLCPAAVTVEAEDDDCDEADHPDLSRRNSGLLDDLLRESHSLARVNKNYSSDGNGKHKSTIGNQEVVLSFGCEETREGGVPAGKESNNNSCVMDEDIMCLLDNFPLAVQAPPDWYEDGDEDGNGDFVDSASGGDVAGTVRNHKEDSKSSSTITTSETTLCWNNMPCIS</sequence>
<evidence type="ECO:0000313" key="11">
    <source>
        <dbReference type="Proteomes" id="UP001152523"/>
    </source>
</evidence>
<feature type="domain" description="HTH myb-type" evidence="9">
    <location>
        <begin position="121"/>
        <end position="175"/>
    </location>
</feature>
<dbReference type="PANTHER" id="PTHR47995:SF18">
    <property type="entry name" value="TRANSCRIPTION FACTOR MYB65"/>
    <property type="match status" value="1"/>
</dbReference>
<gene>
    <name evidence="10" type="ORF">CEPIT_LOCUS35813</name>
</gene>
<dbReference type="SUPFAM" id="SSF46689">
    <property type="entry name" value="Homeodomain-like"/>
    <property type="match status" value="1"/>
</dbReference>
<evidence type="ECO:0000256" key="1">
    <source>
        <dbReference type="ARBA" id="ARBA00004123"/>
    </source>
</evidence>
<dbReference type="Gene3D" id="1.10.10.60">
    <property type="entry name" value="Homeodomain-like"/>
    <property type="match status" value="2"/>
</dbReference>
<dbReference type="GO" id="GO:0080092">
    <property type="term" value="P:regulation of pollen tube growth"/>
    <property type="evidence" value="ECO:0007669"/>
    <property type="project" value="UniProtKB-ARBA"/>
</dbReference>
<dbReference type="Pfam" id="PF00249">
    <property type="entry name" value="Myb_DNA-binding"/>
    <property type="match status" value="2"/>
</dbReference>